<dbReference type="InterPro" id="IPR000504">
    <property type="entry name" value="RRM_dom"/>
</dbReference>
<evidence type="ECO:0000313" key="6">
    <source>
        <dbReference type="Proteomes" id="UP000030742"/>
    </source>
</evidence>
<evidence type="ECO:0000256" key="3">
    <source>
        <dbReference type="SAM" id="MobiDB-lite"/>
    </source>
</evidence>
<dbReference type="Pfam" id="PF00076">
    <property type="entry name" value="RRM_1"/>
    <property type="match status" value="1"/>
</dbReference>
<proteinExistence type="predicted"/>
<dbReference type="SMART" id="SM00360">
    <property type="entry name" value="RRM"/>
    <property type="match status" value="1"/>
</dbReference>
<dbReference type="OrthoDB" id="1879688at2759"/>
<dbReference type="AlphaFoldDB" id="U4UJM7"/>
<dbReference type="GO" id="GO:0005634">
    <property type="term" value="C:nucleus"/>
    <property type="evidence" value="ECO:0007669"/>
    <property type="project" value="TreeGrafter"/>
</dbReference>
<dbReference type="STRING" id="77166.U4UJM7"/>
<dbReference type="InterPro" id="IPR012677">
    <property type="entry name" value="Nucleotide-bd_a/b_plait_sf"/>
</dbReference>
<dbReference type="SUPFAM" id="SSF54928">
    <property type="entry name" value="RNA-binding domain, RBD"/>
    <property type="match status" value="1"/>
</dbReference>
<feature type="compositionally biased region" description="Gly residues" evidence="3">
    <location>
        <begin position="85"/>
        <end position="95"/>
    </location>
</feature>
<keyword evidence="1 2" id="KW-0694">RNA-binding</keyword>
<accession>U4UJM7</accession>
<evidence type="ECO:0000313" key="5">
    <source>
        <dbReference type="EMBL" id="ERL92688.1"/>
    </source>
</evidence>
<dbReference type="PROSITE" id="PS50102">
    <property type="entry name" value="RRM"/>
    <property type="match status" value="1"/>
</dbReference>
<feature type="domain" description="RRM" evidence="4">
    <location>
        <begin position="10"/>
        <end position="80"/>
    </location>
</feature>
<organism evidence="5 6">
    <name type="scientific">Dendroctonus ponderosae</name>
    <name type="common">Mountain pine beetle</name>
    <dbReference type="NCBI Taxonomy" id="77166"/>
    <lineage>
        <taxon>Eukaryota</taxon>
        <taxon>Metazoa</taxon>
        <taxon>Ecdysozoa</taxon>
        <taxon>Arthropoda</taxon>
        <taxon>Hexapoda</taxon>
        <taxon>Insecta</taxon>
        <taxon>Pterygota</taxon>
        <taxon>Neoptera</taxon>
        <taxon>Endopterygota</taxon>
        <taxon>Coleoptera</taxon>
        <taxon>Polyphaga</taxon>
        <taxon>Cucujiformia</taxon>
        <taxon>Curculionidae</taxon>
        <taxon>Scolytinae</taxon>
        <taxon>Dendroctonus</taxon>
    </lineage>
</organism>
<dbReference type="GO" id="GO:0003729">
    <property type="term" value="F:mRNA binding"/>
    <property type="evidence" value="ECO:0007669"/>
    <property type="project" value="TreeGrafter"/>
</dbReference>
<reference evidence="5 6" key="1">
    <citation type="journal article" date="2013" name="Genome Biol.">
        <title>Draft genome of the mountain pine beetle, Dendroctonus ponderosae Hopkins, a major forest pest.</title>
        <authorList>
            <person name="Keeling C.I."/>
            <person name="Yuen M.M."/>
            <person name="Liao N.Y."/>
            <person name="Docking T.R."/>
            <person name="Chan S.K."/>
            <person name="Taylor G.A."/>
            <person name="Palmquist D.L."/>
            <person name="Jackman S.D."/>
            <person name="Nguyen A."/>
            <person name="Li M."/>
            <person name="Henderson H."/>
            <person name="Janes J.K."/>
            <person name="Zhao Y."/>
            <person name="Pandoh P."/>
            <person name="Moore R."/>
            <person name="Sperling F.A."/>
            <person name="Huber D.P."/>
            <person name="Birol I."/>
            <person name="Jones S.J."/>
            <person name="Bohlmann J."/>
        </authorList>
    </citation>
    <scope>NUCLEOTIDE SEQUENCE</scope>
</reference>
<feature type="region of interest" description="Disordered" evidence="3">
    <location>
        <begin position="73"/>
        <end position="111"/>
    </location>
</feature>
<name>U4UJM7_DENPD</name>
<dbReference type="Proteomes" id="UP000030742">
    <property type="component" value="Unassembled WGS sequence"/>
</dbReference>
<dbReference type="PANTHER" id="PTHR23003">
    <property type="entry name" value="RNA RECOGNITION MOTIF RRM DOMAIN CONTAINING PROTEIN"/>
    <property type="match status" value="1"/>
</dbReference>
<dbReference type="InterPro" id="IPR050374">
    <property type="entry name" value="RRT5_SRSF_SR"/>
</dbReference>
<dbReference type="Gene3D" id="3.30.70.330">
    <property type="match status" value="1"/>
</dbReference>
<dbReference type="EMBL" id="KB632333">
    <property type="protein sequence ID" value="ERL92688.1"/>
    <property type="molecule type" value="Genomic_DNA"/>
</dbReference>
<dbReference type="GO" id="GO:0005737">
    <property type="term" value="C:cytoplasm"/>
    <property type="evidence" value="ECO:0007669"/>
    <property type="project" value="TreeGrafter"/>
</dbReference>
<protein>
    <recommendedName>
        <fullName evidence="4">RRM domain-containing protein</fullName>
    </recommendedName>
</protein>
<evidence type="ECO:0000256" key="2">
    <source>
        <dbReference type="PROSITE-ProRule" id="PRU00176"/>
    </source>
</evidence>
<dbReference type="InterPro" id="IPR035979">
    <property type="entry name" value="RBD_domain_sf"/>
</dbReference>
<evidence type="ECO:0000259" key="4">
    <source>
        <dbReference type="PROSITE" id="PS50102"/>
    </source>
</evidence>
<gene>
    <name evidence="5" type="ORF">D910_09999</name>
</gene>
<sequence>MQRGRDENTTKVFVGSLPAGISPDDLRKLFEPYGTIAECDISNNCGFLHLEDRDLAMKAITELNGTDFMGSRISVEKGRVKPRRGPGGPMRGGPGGRDRGAPYARGGGGRDFRGGRGGAFGGIEGVVEEDLEDADEDLRGADLKTGEEEAAIHLRIEDMTPMGDQRPLTMKTGGAMGMVLEEHLVDTRTEEAGLLLEDLVVVTFTAAEMPESSPLIPLLLGVAVAAAQAAVMTDMEEAADQMVMAQVEDTEDRALVMPVPVTAVEQVAAMEITQGMAAVGPAVAVMEAPQVAAMEEELPVEDMGPVTAQAEEDTETEVVAMVLVRAAATEVEREDMMMAMEVQWIPVAGVEDMSPHIHQFKLNEATEAAAVVAQVAEAPEDVIKLSAQFA</sequence>
<evidence type="ECO:0000256" key="1">
    <source>
        <dbReference type="ARBA" id="ARBA00022884"/>
    </source>
</evidence>